<organism evidence="4 5">
    <name type="scientific">Barnesiella viscericola</name>
    <dbReference type="NCBI Taxonomy" id="397865"/>
    <lineage>
        <taxon>Bacteria</taxon>
        <taxon>Pseudomonadati</taxon>
        <taxon>Bacteroidota</taxon>
        <taxon>Bacteroidia</taxon>
        <taxon>Bacteroidales</taxon>
        <taxon>Barnesiellaceae</taxon>
        <taxon>Barnesiella</taxon>
    </lineage>
</organism>
<gene>
    <name evidence="4" type="ORF">K8U91_05380</name>
</gene>
<dbReference type="GO" id="GO:0016787">
    <property type="term" value="F:hydrolase activity"/>
    <property type="evidence" value="ECO:0007669"/>
    <property type="project" value="UniProtKB-KW"/>
</dbReference>
<dbReference type="InterPro" id="IPR007346">
    <property type="entry name" value="Endonuclease-I"/>
</dbReference>
<comment type="caution">
    <text evidence="4">The sequence shown here is derived from an EMBL/GenBank/DDBJ whole genome shotgun (WGS) entry which is preliminary data.</text>
</comment>
<keyword evidence="4" id="KW-0255">Endonuclease</keyword>
<reference evidence="4" key="1">
    <citation type="journal article" date="2021" name="PeerJ">
        <title>Extensive microbial diversity within the chicken gut microbiome revealed by metagenomics and culture.</title>
        <authorList>
            <person name="Gilroy R."/>
            <person name="Ravi A."/>
            <person name="Getino M."/>
            <person name="Pursley I."/>
            <person name="Horton D.L."/>
            <person name="Alikhan N.F."/>
            <person name="Baker D."/>
            <person name="Gharbi K."/>
            <person name="Hall N."/>
            <person name="Watson M."/>
            <person name="Adriaenssens E.M."/>
            <person name="Foster-Nyarko E."/>
            <person name="Jarju S."/>
            <person name="Secka A."/>
            <person name="Antonio M."/>
            <person name="Oren A."/>
            <person name="Chaudhuri R.R."/>
            <person name="La Ragione R."/>
            <person name="Hildebrand F."/>
            <person name="Pallen M.J."/>
        </authorList>
    </citation>
    <scope>NUCLEOTIDE SEQUENCE</scope>
    <source>
        <strain evidence="4">CHK121-7720</strain>
    </source>
</reference>
<reference evidence="4" key="2">
    <citation type="submission" date="2021-09" db="EMBL/GenBank/DDBJ databases">
        <authorList>
            <person name="Gilroy R."/>
        </authorList>
    </citation>
    <scope>NUCLEOTIDE SEQUENCE</scope>
    <source>
        <strain evidence="4">CHK121-7720</strain>
    </source>
</reference>
<proteinExistence type="inferred from homology"/>
<dbReference type="SUPFAM" id="SSF54060">
    <property type="entry name" value="His-Me finger endonucleases"/>
    <property type="match status" value="1"/>
</dbReference>
<protein>
    <submittedName>
        <fullName evidence="4">Endonuclease</fullName>
    </submittedName>
</protein>
<dbReference type="Pfam" id="PF04231">
    <property type="entry name" value="Endonuclease_1"/>
    <property type="match status" value="1"/>
</dbReference>
<dbReference type="PANTHER" id="PTHR33607:SF2">
    <property type="entry name" value="ENDONUCLEASE-1"/>
    <property type="match status" value="1"/>
</dbReference>
<keyword evidence="3" id="KW-0378">Hydrolase</keyword>
<evidence type="ECO:0000256" key="2">
    <source>
        <dbReference type="ARBA" id="ARBA00022722"/>
    </source>
</evidence>
<sequence length="682" mass="74592">MNHTIHNRLGLVAIVSLISFSLWAEAPAGYYDAAIGKSGEALQKSLSAIISNADNVGYDGLWEVYKTTDRRPDGKVWDMYSDATDFTFGTDKCGNYKNEGDCYNREHSVPKSWFSKASPMYSDAWHVYPTDGKINSYRSNNPFGEVGSGASSSKNGFSKWGSCVTPGYTGTVFEPNDEYKGDFARTYFYFATRYQDRINNWGGIFISTYPHIVKWQLDMLLRWNELDPVSQKEIDRNDAVQKEQGNRNPFIDYPELVDLIFGDRRNEPFSPMGEDTPYIETPQGGSTIDMGTTSVNVSDPATMPLQIKGRNITEDVVLTIEGANSDCFAVNPYTLTADAVNNGATVELSYRSSQVGAHSATLRITGGGIASPVVVSLTGEAVDDFVALPARNITYNSFVAAWTPKAGATDYELNVWYDDYSSSTPEKEILNTVFSSKPDTWTYDGYTAAESGKLRLGSGSTDGSATSPTLDLSAGDVSITVVAEPYNNDQSVLYVSVDGTEIKQIALDGTTTTTIPVKEGTASSKITFMAKKDHRAYLHSVVVKSGGGFTSVTLDGYPRRVGDVTEYEVTGLISGVQYHYTVTPYVGETAQTVSNTVSVSLGPSAVDELPADHMLIYTSGTTLHILNAPMNAVAQWYTMDGRLCGSRVLHAEESEWELPEGFYIVRVVSRSMQSTVRVRSAQ</sequence>
<comment type="similarity">
    <text evidence="1">Belongs to the EndA/NucM nuclease family.</text>
</comment>
<evidence type="ECO:0000313" key="4">
    <source>
        <dbReference type="EMBL" id="HJG88890.1"/>
    </source>
</evidence>
<name>A0A921MQV2_9BACT</name>
<evidence type="ECO:0000256" key="1">
    <source>
        <dbReference type="ARBA" id="ARBA00006429"/>
    </source>
</evidence>
<accession>A0A921MQV2</accession>
<dbReference type="InterPro" id="IPR044925">
    <property type="entry name" value="His-Me_finger_sf"/>
</dbReference>
<dbReference type="AlphaFoldDB" id="A0A921MQV2"/>
<dbReference type="EMBL" id="DYUD01000017">
    <property type="protein sequence ID" value="HJG88890.1"/>
    <property type="molecule type" value="Genomic_DNA"/>
</dbReference>
<dbReference type="PANTHER" id="PTHR33607">
    <property type="entry name" value="ENDONUCLEASE-1"/>
    <property type="match status" value="1"/>
</dbReference>
<keyword evidence="2" id="KW-0540">Nuclease</keyword>
<evidence type="ECO:0000313" key="5">
    <source>
        <dbReference type="Proteomes" id="UP000757103"/>
    </source>
</evidence>
<dbReference type="InterPro" id="IPR013783">
    <property type="entry name" value="Ig-like_fold"/>
</dbReference>
<dbReference type="GO" id="GO:0004519">
    <property type="term" value="F:endonuclease activity"/>
    <property type="evidence" value="ECO:0007669"/>
    <property type="project" value="UniProtKB-KW"/>
</dbReference>
<evidence type="ECO:0000256" key="3">
    <source>
        <dbReference type="ARBA" id="ARBA00022801"/>
    </source>
</evidence>
<dbReference type="RefSeq" id="WP_273305912.1">
    <property type="nucleotide sequence ID" value="NZ_DYUD01000017.1"/>
</dbReference>
<dbReference type="Gene3D" id="2.60.40.10">
    <property type="entry name" value="Immunoglobulins"/>
    <property type="match status" value="1"/>
</dbReference>
<dbReference type="Proteomes" id="UP000757103">
    <property type="component" value="Unassembled WGS sequence"/>
</dbReference>